<keyword evidence="7" id="KW-0670">Pyruvate</keyword>
<dbReference type="InterPro" id="IPR029061">
    <property type="entry name" value="THDP-binding"/>
</dbReference>
<dbReference type="CDD" id="cd07039">
    <property type="entry name" value="TPP_PYR_POX"/>
    <property type="match status" value="1"/>
</dbReference>
<dbReference type="STRING" id="797515.HMPREF9103_02495"/>
<organism evidence="7 8">
    <name type="scientific">Lentilactobacillus parafarraginis F0439</name>
    <dbReference type="NCBI Taxonomy" id="797515"/>
    <lineage>
        <taxon>Bacteria</taxon>
        <taxon>Bacillati</taxon>
        <taxon>Bacillota</taxon>
        <taxon>Bacilli</taxon>
        <taxon>Lactobacillales</taxon>
        <taxon>Lactobacillaceae</taxon>
        <taxon>Lentilactobacillus</taxon>
    </lineage>
</organism>
<dbReference type="GO" id="GO:0003824">
    <property type="term" value="F:catalytic activity"/>
    <property type="evidence" value="ECO:0007669"/>
    <property type="project" value="InterPro"/>
</dbReference>
<dbReference type="NCBIfam" id="NF006377">
    <property type="entry name" value="PRK08611.1"/>
    <property type="match status" value="1"/>
</dbReference>
<dbReference type="SUPFAM" id="SSF52518">
    <property type="entry name" value="Thiamin diphosphate-binding fold (THDP-binding)"/>
    <property type="match status" value="2"/>
</dbReference>
<dbReference type="EMBL" id="AGEY01000189">
    <property type="protein sequence ID" value="EHL96159.1"/>
    <property type="molecule type" value="Genomic_DNA"/>
</dbReference>
<dbReference type="PATRIC" id="fig|797515.3.peg.2249"/>
<feature type="domain" description="Thiamine pyrophosphate enzyme TPP-binding" evidence="5">
    <location>
        <begin position="396"/>
        <end position="542"/>
    </location>
</feature>
<dbReference type="InterPro" id="IPR012000">
    <property type="entry name" value="Thiamin_PyroP_enz_cen_dom"/>
</dbReference>
<dbReference type="InterPro" id="IPR012001">
    <property type="entry name" value="Thiamin_PyroP_enz_TPP-bd_dom"/>
</dbReference>
<dbReference type="InterPro" id="IPR011766">
    <property type="entry name" value="TPP_enzyme_TPP-bd"/>
</dbReference>
<dbReference type="PANTHER" id="PTHR42981:SF2">
    <property type="entry name" value="PYRUVATE DEHYDROGENASE [UBIQUINONE]"/>
    <property type="match status" value="1"/>
</dbReference>
<evidence type="ECO:0000259" key="6">
    <source>
        <dbReference type="Pfam" id="PF02776"/>
    </source>
</evidence>
<dbReference type="AlphaFoldDB" id="G9ZRX8"/>
<evidence type="ECO:0000313" key="7">
    <source>
        <dbReference type="EMBL" id="EHL96159.1"/>
    </source>
</evidence>
<name>G9ZRX8_9LACO</name>
<evidence type="ECO:0000259" key="4">
    <source>
        <dbReference type="Pfam" id="PF00205"/>
    </source>
</evidence>
<evidence type="ECO:0000259" key="5">
    <source>
        <dbReference type="Pfam" id="PF02775"/>
    </source>
</evidence>
<dbReference type="GO" id="GO:0000287">
    <property type="term" value="F:magnesium ion binding"/>
    <property type="evidence" value="ECO:0007669"/>
    <property type="project" value="InterPro"/>
</dbReference>
<dbReference type="Proteomes" id="UP000004625">
    <property type="component" value="Unassembled WGS sequence"/>
</dbReference>
<keyword evidence="8" id="KW-1185">Reference proteome</keyword>
<dbReference type="InterPro" id="IPR047211">
    <property type="entry name" value="POXB-like"/>
</dbReference>
<reference evidence="7 8" key="1">
    <citation type="submission" date="2011-09" db="EMBL/GenBank/DDBJ databases">
        <authorList>
            <person name="Weinstock G."/>
            <person name="Sodergren E."/>
            <person name="Clifton S."/>
            <person name="Fulton L."/>
            <person name="Fulton B."/>
            <person name="Courtney L."/>
            <person name="Fronick C."/>
            <person name="Harrison M."/>
            <person name="Strong C."/>
            <person name="Farmer C."/>
            <person name="Delahaunty K."/>
            <person name="Markovic C."/>
            <person name="Hall O."/>
            <person name="Minx P."/>
            <person name="Tomlinson C."/>
            <person name="Mitreva M."/>
            <person name="Hou S."/>
            <person name="Chen J."/>
            <person name="Wollam A."/>
            <person name="Pepin K.H."/>
            <person name="Johnson M."/>
            <person name="Bhonagiri V."/>
            <person name="Zhang X."/>
            <person name="Suruliraj S."/>
            <person name="Warren W."/>
            <person name="Chinwalla A."/>
            <person name="Mardis E.R."/>
            <person name="Wilson R.K."/>
        </authorList>
    </citation>
    <scope>NUCLEOTIDE SEQUENCE [LARGE SCALE GENOMIC DNA]</scope>
    <source>
        <strain evidence="7 8">F0439</strain>
    </source>
</reference>
<protein>
    <submittedName>
        <fullName evidence="7">Putative pyruvate oxidase</fullName>
    </submittedName>
</protein>
<dbReference type="CDD" id="cd02014">
    <property type="entry name" value="TPP_POX"/>
    <property type="match status" value="1"/>
</dbReference>
<sequence>MKISLESNTGSDQFMSQTGADELVQVLEDWGVSHVYGLPGDSIDTTVDGLRKKQANIKFIQVRHEEVGALAAASEAKLTGKLGVCLSIGGPGAIHMLNGLYDAKMDHAPVLALLGQVKSNLLNTDYFQEVNTPKLFDDVAVYNREIKSVKQIPKIVDEAIREAYAHHGVAVLTIPDDIPEGSIKSAYHSSAKSFQLPKPTAPDDQVTEAVKLLNAAKKPIALIGRGARDASTTVQKFVETYQIPFVQTLPAKGTIADDHPNSLGNVGKLGTKPAYEAMREADMLILIGTNYPYVNFLPKPGKAKCVQIEMNPLNLNRRYPADVAINADSGKTISQILASGLRPSDGQFLKACQEDMANWNKWMHGKRSLDSEPVAPESLFDYVHQTAPKNTVFSIDVGTATSWSARFLPIEQNQKFLISANLGTMGCALPGAIAAQAAYPNRPTIAINGDGAFAMVMEDFVTAVKYKMPLICIVLNNQKLAFIEYEQQEAGQLNYQIDLKDVDYAKFADACGSVGITAKSNAEFRSALDRAYKITDRPVLINTYVADNAPLPGKIVNSEAAGYLSFGLQYVGKHHKIPELPPLKDIMRQFF</sequence>
<comment type="similarity">
    <text evidence="1 3">Belongs to the TPP enzyme family.</text>
</comment>
<feature type="domain" description="Thiamine pyrophosphate enzyme central" evidence="4">
    <location>
        <begin position="206"/>
        <end position="336"/>
    </location>
</feature>
<dbReference type="InterPro" id="IPR000399">
    <property type="entry name" value="TPP-bd_CS"/>
</dbReference>
<dbReference type="HOGENOM" id="CLU_013748_3_0_9"/>
<dbReference type="Pfam" id="PF00205">
    <property type="entry name" value="TPP_enzyme_M"/>
    <property type="match status" value="1"/>
</dbReference>
<dbReference type="Gene3D" id="3.40.50.1220">
    <property type="entry name" value="TPP-binding domain"/>
    <property type="match status" value="1"/>
</dbReference>
<dbReference type="InterPro" id="IPR029035">
    <property type="entry name" value="DHS-like_NAD/FAD-binding_dom"/>
</dbReference>
<proteinExistence type="inferred from homology"/>
<dbReference type="Gene3D" id="3.40.50.970">
    <property type="match status" value="2"/>
</dbReference>
<comment type="caution">
    <text evidence="7">The sequence shown here is derived from an EMBL/GenBank/DDBJ whole genome shotgun (WGS) entry which is preliminary data.</text>
</comment>
<dbReference type="Pfam" id="PF02775">
    <property type="entry name" value="TPP_enzyme_C"/>
    <property type="match status" value="1"/>
</dbReference>
<dbReference type="InterPro" id="IPR047212">
    <property type="entry name" value="TPP_POXB-like"/>
</dbReference>
<evidence type="ECO:0000256" key="2">
    <source>
        <dbReference type="ARBA" id="ARBA00023052"/>
    </source>
</evidence>
<evidence type="ECO:0000256" key="1">
    <source>
        <dbReference type="ARBA" id="ARBA00007812"/>
    </source>
</evidence>
<keyword evidence="2 3" id="KW-0786">Thiamine pyrophosphate</keyword>
<dbReference type="GO" id="GO:0030976">
    <property type="term" value="F:thiamine pyrophosphate binding"/>
    <property type="evidence" value="ECO:0007669"/>
    <property type="project" value="InterPro"/>
</dbReference>
<feature type="domain" description="Thiamine pyrophosphate enzyme N-terminal TPP-binding" evidence="6">
    <location>
        <begin position="18"/>
        <end position="131"/>
    </location>
</feature>
<dbReference type="eggNOG" id="COG0028">
    <property type="taxonomic scope" value="Bacteria"/>
</dbReference>
<dbReference type="PROSITE" id="PS00187">
    <property type="entry name" value="TPP_ENZYMES"/>
    <property type="match status" value="1"/>
</dbReference>
<evidence type="ECO:0000256" key="3">
    <source>
        <dbReference type="RuleBase" id="RU362132"/>
    </source>
</evidence>
<accession>G9ZRX8</accession>
<dbReference type="SUPFAM" id="SSF52467">
    <property type="entry name" value="DHS-like NAD/FAD-binding domain"/>
    <property type="match status" value="1"/>
</dbReference>
<evidence type="ECO:0000313" key="8">
    <source>
        <dbReference type="Proteomes" id="UP000004625"/>
    </source>
</evidence>
<dbReference type="PANTHER" id="PTHR42981">
    <property type="entry name" value="PYRUVATE DEHYDROGENASE [UBIQUINONE]"/>
    <property type="match status" value="1"/>
</dbReference>
<dbReference type="Pfam" id="PF02776">
    <property type="entry name" value="TPP_enzyme_N"/>
    <property type="match status" value="1"/>
</dbReference>
<dbReference type="InterPro" id="IPR047210">
    <property type="entry name" value="TPP_PYR_POXB-like"/>
</dbReference>
<gene>
    <name evidence="7" type="ORF">HMPREF9103_02495</name>
</gene>